<keyword evidence="3" id="KW-1185">Reference proteome</keyword>
<reference evidence="2 3" key="1">
    <citation type="journal article" date="2024" name="Microbiology">
        <title>Methylomarinum rosea sp. nov., a novel halophilic methanotrophic bacterium from the hypersaline Lake Elton.</title>
        <authorList>
            <person name="Suleimanov R.Z."/>
            <person name="Oshkin I.Y."/>
            <person name="Danilova O.V."/>
            <person name="Suzina N.E."/>
            <person name="Dedysh S.N."/>
        </authorList>
    </citation>
    <scope>NUCLEOTIDE SEQUENCE [LARGE SCALE GENOMIC DNA]</scope>
    <source>
        <strain evidence="2 3">Ch1-1</strain>
    </source>
</reference>
<feature type="region of interest" description="Disordered" evidence="1">
    <location>
        <begin position="47"/>
        <end position="92"/>
    </location>
</feature>
<sequence length="108" mass="13466">MSSDDSRQHSSRRQHERRIKERRAVEYPFGSAEWIRRIQQENLLWPKYDRRCNDRRQHDRRQQDRRANNRSLKSRRRLAPSQPFKDHNILTDEEKQMLRELMSRDNSH</sequence>
<feature type="region of interest" description="Disordered" evidence="1">
    <location>
        <begin position="1"/>
        <end position="22"/>
    </location>
</feature>
<organism evidence="2 3">
    <name type="scientific">Methylomarinum roseum</name>
    <dbReference type="NCBI Taxonomy" id="3067653"/>
    <lineage>
        <taxon>Bacteria</taxon>
        <taxon>Pseudomonadati</taxon>
        <taxon>Pseudomonadota</taxon>
        <taxon>Gammaproteobacteria</taxon>
        <taxon>Methylococcales</taxon>
        <taxon>Methylococcaceae</taxon>
        <taxon>Methylomarinum</taxon>
    </lineage>
</organism>
<name>A0AAU7NYN9_9GAMM</name>
<dbReference type="KEGG" id="mech:Q9L42_007975"/>
<proteinExistence type="predicted"/>
<evidence type="ECO:0000313" key="3">
    <source>
        <dbReference type="Proteomes" id="UP001225378"/>
    </source>
</evidence>
<accession>A0AAU7NYN9</accession>
<dbReference type="AlphaFoldDB" id="A0AAU7NYN9"/>
<dbReference type="RefSeq" id="WP_305908974.1">
    <property type="nucleotide sequence ID" value="NZ_CP157743.1"/>
</dbReference>
<gene>
    <name evidence="2" type="ORF">Q9L42_007975</name>
</gene>
<dbReference type="EMBL" id="CP157743">
    <property type="protein sequence ID" value="XBS22049.1"/>
    <property type="molecule type" value="Genomic_DNA"/>
</dbReference>
<dbReference type="Proteomes" id="UP001225378">
    <property type="component" value="Chromosome"/>
</dbReference>
<evidence type="ECO:0000313" key="2">
    <source>
        <dbReference type="EMBL" id="XBS22049.1"/>
    </source>
</evidence>
<protein>
    <submittedName>
        <fullName evidence="2">Uncharacterized protein</fullName>
    </submittedName>
</protein>
<feature type="compositionally biased region" description="Basic and acidic residues" evidence="1">
    <location>
        <begin position="47"/>
        <end position="67"/>
    </location>
</feature>
<evidence type="ECO:0000256" key="1">
    <source>
        <dbReference type="SAM" id="MobiDB-lite"/>
    </source>
</evidence>